<sequence>MPESPKNALTRAQVIAMIICTVMTLAYITIVTWIL</sequence>
<keyword evidence="1" id="KW-1133">Transmembrane helix</keyword>
<feature type="transmembrane region" description="Helical" evidence="1">
    <location>
        <begin position="12"/>
        <end position="34"/>
    </location>
</feature>
<keyword evidence="1" id="KW-0472">Membrane</keyword>
<proteinExistence type="predicted"/>
<organism evidence="2">
    <name type="scientific">marine metagenome</name>
    <dbReference type="NCBI Taxonomy" id="408172"/>
    <lineage>
        <taxon>unclassified sequences</taxon>
        <taxon>metagenomes</taxon>
        <taxon>ecological metagenomes</taxon>
    </lineage>
</organism>
<keyword evidence="1" id="KW-0812">Transmembrane</keyword>
<evidence type="ECO:0000256" key="1">
    <source>
        <dbReference type="SAM" id="Phobius"/>
    </source>
</evidence>
<dbReference type="AlphaFoldDB" id="A0A382LPS6"/>
<accession>A0A382LPS6</accession>
<protein>
    <submittedName>
        <fullName evidence="2">Uncharacterized protein</fullName>
    </submittedName>
</protein>
<gene>
    <name evidence="2" type="ORF">METZ01_LOCUS291573</name>
</gene>
<reference evidence="2" key="1">
    <citation type="submission" date="2018-05" db="EMBL/GenBank/DDBJ databases">
        <authorList>
            <person name="Lanie J.A."/>
            <person name="Ng W.-L."/>
            <person name="Kazmierczak K.M."/>
            <person name="Andrzejewski T.M."/>
            <person name="Davidsen T.M."/>
            <person name="Wayne K.J."/>
            <person name="Tettelin H."/>
            <person name="Glass J.I."/>
            <person name="Rusch D."/>
            <person name="Podicherti R."/>
            <person name="Tsui H.-C.T."/>
            <person name="Winkler M.E."/>
        </authorList>
    </citation>
    <scope>NUCLEOTIDE SEQUENCE</scope>
</reference>
<name>A0A382LPS6_9ZZZZ</name>
<dbReference type="EMBL" id="UINC01088469">
    <property type="protein sequence ID" value="SVC38719.1"/>
    <property type="molecule type" value="Genomic_DNA"/>
</dbReference>
<evidence type="ECO:0000313" key="2">
    <source>
        <dbReference type="EMBL" id="SVC38719.1"/>
    </source>
</evidence>